<accession>S7J314</accession>
<dbReference type="EMBL" id="ATNB01000161">
    <property type="protein sequence ID" value="EPP34422.1"/>
    <property type="molecule type" value="Genomic_DNA"/>
</dbReference>
<comment type="caution">
    <text evidence="1">The sequence shown here is derived from an EMBL/GenBank/DDBJ whole genome shotgun (WGS) entry which is preliminary data.</text>
</comment>
<gene>
    <name evidence="1" type="ORF">CP10139811_1493</name>
</gene>
<proteinExistence type="predicted"/>
<evidence type="ECO:0000313" key="1">
    <source>
        <dbReference type="EMBL" id="EPP34422.1"/>
    </source>
</evidence>
<organism evidence="1 2">
    <name type="scientific">Chlamydia ibidis</name>
    <dbReference type="NCBI Taxonomy" id="1405396"/>
    <lineage>
        <taxon>Bacteria</taxon>
        <taxon>Pseudomonadati</taxon>
        <taxon>Chlamydiota</taxon>
        <taxon>Chlamydiia</taxon>
        <taxon>Chlamydiales</taxon>
        <taxon>Chlamydiaceae</taxon>
        <taxon>Chlamydia/Chlamydophila group</taxon>
        <taxon>Chlamydia</taxon>
    </lineage>
</organism>
<dbReference type="HOGENOM" id="CLU_3393384_0_0_0"/>
<reference evidence="1 2" key="1">
    <citation type="submission" date="2013-04" db="EMBL/GenBank/DDBJ databases">
        <title>Genome sequence of Chlamydia psittaci 10-1398/11.</title>
        <authorList>
            <person name="Huot-Creasy H."/>
            <person name="McCracken C.L."/>
            <person name="Humphries M."/>
            <person name="Sachse K."/>
            <person name="Laroucau K."/>
            <person name="Bavoil P."/>
            <person name="Myers G.S."/>
        </authorList>
    </citation>
    <scope>NUCLEOTIDE SEQUENCE [LARGE SCALE GENOMIC DNA]</scope>
    <source>
        <strain evidence="1 2">10_1398_11</strain>
    </source>
</reference>
<sequence length="33" mass="3702">MGETLNEDILNASFCQLFGKDKDYFISKNSATT</sequence>
<protein>
    <submittedName>
        <fullName evidence="1">Uncharacterized protein</fullName>
    </submittedName>
</protein>
<dbReference type="Proteomes" id="UP000016200">
    <property type="component" value="Unassembled WGS sequence"/>
</dbReference>
<evidence type="ECO:0000313" key="2">
    <source>
        <dbReference type="Proteomes" id="UP000016200"/>
    </source>
</evidence>
<feature type="non-terminal residue" evidence="1">
    <location>
        <position position="33"/>
    </location>
</feature>
<name>S7J314_9CHLA</name>
<dbReference type="AlphaFoldDB" id="S7J314"/>